<evidence type="ECO:0000256" key="5">
    <source>
        <dbReference type="SAM" id="MobiDB-lite"/>
    </source>
</evidence>
<dbReference type="GO" id="GO:0008270">
    <property type="term" value="F:zinc ion binding"/>
    <property type="evidence" value="ECO:0007669"/>
    <property type="project" value="UniProtKB-KW"/>
</dbReference>
<dbReference type="PANTHER" id="PTHR46728:SF1">
    <property type="entry name" value="AN1-TYPE ZINC FINGER PROTEIN 4"/>
    <property type="match status" value="1"/>
</dbReference>
<dbReference type="Ensembl" id="ENSCSAVT00000002016.1">
    <property type="protein sequence ID" value="ENSCSAVP00000001982.1"/>
    <property type="gene ID" value="ENSCSAVG00000001157.1"/>
</dbReference>
<dbReference type="InterPro" id="IPR053061">
    <property type="entry name" value="AN1-type_zinc_finger"/>
</dbReference>
<dbReference type="InParanoid" id="H2Y9I4"/>
<feature type="domain" description="AN1-type" evidence="6">
    <location>
        <begin position="78"/>
        <end position="125"/>
    </location>
</feature>
<keyword evidence="2 4" id="KW-0863">Zinc-finger</keyword>
<evidence type="ECO:0000256" key="3">
    <source>
        <dbReference type="ARBA" id="ARBA00022833"/>
    </source>
</evidence>
<evidence type="ECO:0000313" key="7">
    <source>
        <dbReference type="Ensembl" id="ENSCSAVP00000001982.1"/>
    </source>
</evidence>
<keyword evidence="3" id="KW-0862">Zinc</keyword>
<accession>H2Y9I4</accession>
<dbReference type="Proteomes" id="UP000007875">
    <property type="component" value="Unassembled WGS sequence"/>
</dbReference>
<feature type="compositionally biased region" description="Polar residues" evidence="5">
    <location>
        <begin position="35"/>
        <end position="59"/>
    </location>
</feature>
<evidence type="ECO:0000256" key="1">
    <source>
        <dbReference type="ARBA" id="ARBA00022723"/>
    </source>
</evidence>
<dbReference type="Gene3D" id="4.10.1110.10">
    <property type="entry name" value="AN1-like Zinc finger"/>
    <property type="match status" value="1"/>
</dbReference>
<keyword evidence="8" id="KW-1185">Reference proteome</keyword>
<dbReference type="PROSITE" id="PS51039">
    <property type="entry name" value="ZF_AN1"/>
    <property type="match status" value="1"/>
</dbReference>
<dbReference type="eggNOG" id="KOG3173">
    <property type="taxonomic scope" value="Eukaryota"/>
</dbReference>
<dbReference type="PANTHER" id="PTHR46728">
    <property type="entry name" value="AN1-TYPE ZINC FINGER PROTEIN 4"/>
    <property type="match status" value="1"/>
</dbReference>
<evidence type="ECO:0000256" key="2">
    <source>
        <dbReference type="ARBA" id="ARBA00022771"/>
    </source>
</evidence>
<dbReference type="InterPro" id="IPR000058">
    <property type="entry name" value="Znf_AN1"/>
</dbReference>
<dbReference type="GeneTree" id="ENSGT00940000168025"/>
<proteinExistence type="predicted"/>
<feature type="compositionally biased region" description="Pro residues" evidence="5">
    <location>
        <begin position="67"/>
        <end position="77"/>
    </location>
</feature>
<protein>
    <recommendedName>
        <fullName evidence="6">AN1-type domain-containing protein</fullName>
    </recommendedName>
</protein>
<reference evidence="8" key="1">
    <citation type="submission" date="2003-08" db="EMBL/GenBank/DDBJ databases">
        <authorList>
            <person name="Birren B."/>
            <person name="Nusbaum C."/>
            <person name="Abebe A."/>
            <person name="Abouelleil A."/>
            <person name="Adekoya E."/>
            <person name="Ait-zahra M."/>
            <person name="Allen N."/>
            <person name="Allen T."/>
            <person name="An P."/>
            <person name="Anderson M."/>
            <person name="Anderson S."/>
            <person name="Arachchi H."/>
            <person name="Armbruster J."/>
            <person name="Bachantsang P."/>
            <person name="Baldwin J."/>
            <person name="Barry A."/>
            <person name="Bayul T."/>
            <person name="Blitshsteyn B."/>
            <person name="Bloom T."/>
            <person name="Blye J."/>
            <person name="Boguslavskiy L."/>
            <person name="Borowsky M."/>
            <person name="Boukhgalter B."/>
            <person name="Brunache A."/>
            <person name="Butler J."/>
            <person name="Calixte N."/>
            <person name="Calvo S."/>
            <person name="Camarata J."/>
            <person name="Campo K."/>
            <person name="Chang J."/>
            <person name="Cheshatsang Y."/>
            <person name="Citroen M."/>
            <person name="Collymore A."/>
            <person name="Considine T."/>
            <person name="Cook A."/>
            <person name="Cooke P."/>
            <person name="Corum B."/>
            <person name="Cuomo C."/>
            <person name="David R."/>
            <person name="Dawoe T."/>
            <person name="Degray S."/>
            <person name="Dodge S."/>
            <person name="Dooley K."/>
            <person name="Dorje P."/>
            <person name="Dorjee K."/>
            <person name="Dorris L."/>
            <person name="Duffey N."/>
            <person name="Dupes A."/>
            <person name="Elkins T."/>
            <person name="Engels R."/>
            <person name="Erickson J."/>
            <person name="Farina A."/>
            <person name="Faro S."/>
            <person name="Ferreira P."/>
            <person name="Fischer H."/>
            <person name="Fitzgerald M."/>
            <person name="Foley K."/>
            <person name="Gage D."/>
            <person name="Galagan J."/>
            <person name="Gearin G."/>
            <person name="Gnerre S."/>
            <person name="Gnirke A."/>
            <person name="Goyette A."/>
            <person name="Graham J."/>
            <person name="Grandbois E."/>
            <person name="Gyaltsen K."/>
            <person name="Hafez N."/>
            <person name="Hagopian D."/>
            <person name="Hagos B."/>
            <person name="Hall J."/>
            <person name="Hatcher B."/>
            <person name="Heller A."/>
            <person name="Higgins H."/>
            <person name="Honan T."/>
            <person name="Horn A."/>
            <person name="Houde N."/>
            <person name="Hughes L."/>
            <person name="Hulme W."/>
            <person name="Husby E."/>
            <person name="Iliev I."/>
            <person name="Jaffe D."/>
            <person name="Jones C."/>
            <person name="Kamal M."/>
            <person name="Kamat A."/>
            <person name="Kamvysselis M."/>
            <person name="Karlsson E."/>
            <person name="Kells C."/>
            <person name="Kieu A."/>
            <person name="Kisner P."/>
            <person name="Kodira C."/>
            <person name="Kulbokas E."/>
            <person name="Labutti K."/>
            <person name="Lama D."/>
            <person name="Landers T."/>
            <person name="Leger J."/>
            <person name="Levine S."/>
            <person name="Lewis D."/>
            <person name="Lewis T."/>
            <person name="Lindblad-toh K."/>
            <person name="Liu X."/>
            <person name="Lokyitsang T."/>
            <person name="Lokyitsang Y."/>
            <person name="Lucien O."/>
            <person name="Lui A."/>
            <person name="Ma L.J."/>
            <person name="Mabbitt R."/>
            <person name="Macdonald J."/>
            <person name="Maclean C."/>
            <person name="Major J."/>
            <person name="Manning J."/>
            <person name="Marabella R."/>
            <person name="Maru K."/>
            <person name="Matthews C."/>
            <person name="Mauceli E."/>
            <person name="Mccarthy M."/>
            <person name="Mcdonough S."/>
            <person name="Mcghee T."/>
            <person name="Meldrim J."/>
            <person name="Meneus L."/>
            <person name="Mesirov J."/>
            <person name="Mihalev A."/>
            <person name="Mihova T."/>
            <person name="Mikkelsen T."/>
            <person name="Mlenga V."/>
            <person name="Moru K."/>
            <person name="Mozes J."/>
            <person name="Mulrain L."/>
            <person name="Munson G."/>
            <person name="Naylor J."/>
            <person name="Newes C."/>
            <person name="Nguyen C."/>
            <person name="Nguyen N."/>
            <person name="Nguyen T."/>
            <person name="Nicol R."/>
            <person name="Nielsen C."/>
            <person name="Nizzari M."/>
            <person name="Norbu C."/>
            <person name="Norbu N."/>
            <person name="O'donnell P."/>
            <person name="Okoawo O."/>
            <person name="O'leary S."/>
            <person name="Omotosho B."/>
            <person name="O'neill K."/>
            <person name="Osman S."/>
            <person name="Parker S."/>
            <person name="Perrin D."/>
            <person name="Phunkhang P."/>
            <person name="Piqani B."/>
            <person name="Purcell S."/>
            <person name="Rachupka T."/>
            <person name="Ramasamy U."/>
            <person name="Rameau R."/>
            <person name="Ray V."/>
            <person name="Raymond C."/>
            <person name="Retta R."/>
            <person name="Richardson S."/>
            <person name="Rise C."/>
            <person name="Rodriguez J."/>
            <person name="Rogers J."/>
            <person name="Rogov P."/>
            <person name="Rutman M."/>
            <person name="Schupbach R."/>
            <person name="Seaman C."/>
            <person name="Settipalli S."/>
            <person name="Sharpe T."/>
            <person name="Sheridan J."/>
            <person name="Sherpa N."/>
            <person name="Shi J."/>
            <person name="Smirnov S."/>
            <person name="Smith C."/>
            <person name="Sougnez C."/>
            <person name="Spencer B."/>
            <person name="Stalker J."/>
            <person name="Stange-thomann N."/>
            <person name="Stavropoulos S."/>
            <person name="Stetson K."/>
            <person name="Stone C."/>
            <person name="Stone S."/>
            <person name="Stubbs M."/>
            <person name="Talamas J."/>
            <person name="Tchuinga P."/>
            <person name="Tenzing P."/>
            <person name="Tesfaye S."/>
            <person name="Theodore J."/>
            <person name="Thoulutsang Y."/>
            <person name="Topham K."/>
            <person name="Towey S."/>
            <person name="Tsamla T."/>
            <person name="Tsomo N."/>
            <person name="Vallee D."/>
            <person name="Vassiliev H."/>
            <person name="Venkataraman V."/>
            <person name="Vinson J."/>
            <person name="Vo A."/>
            <person name="Wade C."/>
            <person name="Wang S."/>
            <person name="Wangchuk T."/>
            <person name="Wangdi T."/>
            <person name="Whittaker C."/>
            <person name="Wilkinson J."/>
            <person name="Wu Y."/>
            <person name="Wyman D."/>
            <person name="Yadav S."/>
            <person name="Yang S."/>
            <person name="Yang X."/>
            <person name="Yeager S."/>
            <person name="Yee E."/>
            <person name="Young G."/>
            <person name="Zainoun J."/>
            <person name="Zembeck L."/>
            <person name="Zimmer A."/>
            <person name="Zody M."/>
            <person name="Lander E."/>
        </authorList>
    </citation>
    <scope>NUCLEOTIDE SEQUENCE [LARGE SCALE GENOMIC DNA]</scope>
</reference>
<reference evidence="7" key="3">
    <citation type="submission" date="2025-09" db="UniProtKB">
        <authorList>
            <consortium name="Ensembl"/>
        </authorList>
    </citation>
    <scope>IDENTIFICATION</scope>
</reference>
<dbReference type="STRING" id="51511.ENSCSAVP00000001982"/>
<evidence type="ECO:0000256" key="4">
    <source>
        <dbReference type="PROSITE-ProRule" id="PRU00449"/>
    </source>
</evidence>
<evidence type="ECO:0000313" key="8">
    <source>
        <dbReference type="Proteomes" id="UP000007875"/>
    </source>
</evidence>
<dbReference type="SUPFAM" id="SSF118310">
    <property type="entry name" value="AN1-like Zinc finger"/>
    <property type="match status" value="1"/>
</dbReference>
<dbReference type="SMART" id="SM00154">
    <property type="entry name" value="ZnF_AN1"/>
    <property type="match status" value="1"/>
</dbReference>
<keyword evidence="1" id="KW-0479">Metal-binding</keyword>
<feature type="region of interest" description="Disordered" evidence="5">
    <location>
        <begin position="23"/>
        <end position="82"/>
    </location>
</feature>
<dbReference type="Pfam" id="PF01428">
    <property type="entry name" value="zf-AN1"/>
    <property type="match status" value="1"/>
</dbReference>
<dbReference type="HOGENOM" id="CLU_1795805_0_0_1"/>
<dbReference type="AlphaFoldDB" id="H2Y9I4"/>
<sequence>MSKQEAREVVDFINKAVDSNVLRNLVRSPTKDTQRGSSGQSGHHMPSSSIRYSDKSQPLKSPRGTMRPPPLLPPVKPPSKKKRCALCGKRTGLATSYICRCGNNFCAIHRYAETHDCTYDYKTAGRKILKEANPLVNAPKLPKI</sequence>
<evidence type="ECO:0000259" key="6">
    <source>
        <dbReference type="PROSITE" id="PS51039"/>
    </source>
</evidence>
<organism evidence="7 8">
    <name type="scientific">Ciona savignyi</name>
    <name type="common">Pacific transparent sea squirt</name>
    <dbReference type="NCBI Taxonomy" id="51511"/>
    <lineage>
        <taxon>Eukaryota</taxon>
        <taxon>Metazoa</taxon>
        <taxon>Chordata</taxon>
        <taxon>Tunicata</taxon>
        <taxon>Ascidiacea</taxon>
        <taxon>Phlebobranchia</taxon>
        <taxon>Cionidae</taxon>
        <taxon>Ciona</taxon>
    </lineage>
</organism>
<reference evidence="7" key="2">
    <citation type="submission" date="2025-08" db="UniProtKB">
        <authorList>
            <consortium name="Ensembl"/>
        </authorList>
    </citation>
    <scope>IDENTIFICATION</scope>
</reference>
<dbReference type="InterPro" id="IPR035896">
    <property type="entry name" value="AN1-like_Znf"/>
</dbReference>
<name>H2Y9I4_CIOSA</name>